<sequence length="125" mass="13028">MVRGSALQYRRHSDELSAAGPGATCRDGADAGQSEMAANRSAACCLAAGYRSGRRTLSARLILSLLAHRFFSCGAASCSAFKNVCNFNASADAASRCLAENGAHHLIFMLINVLPPVENVPVNAG</sequence>
<feature type="region of interest" description="Disordered" evidence="1">
    <location>
        <begin position="1"/>
        <end position="22"/>
    </location>
</feature>
<evidence type="ECO:0000313" key="2">
    <source>
        <dbReference type="EMBL" id="VXB25992.1"/>
    </source>
</evidence>
<evidence type="ECO:0000313" key="3">
    <source>
        <dbReference type="Proteomes" id="UP000433737"/>
    </source>
</evidence>
<dbReference type="AlphaFoldDB" id="A0AAX3J1X6"/>
<name>A0AAX3J1X6_9GAMM</name>
<dbReference type="EMBL" id="CABWMH010000005">
    <property type="protein sequence ID" value="VXB25992.1"/>
    <property type="molecule type" value="Genomic_DNA"/>
</dbReference>
<accession>A0AAX3J1X6</accession>
<gene>
    <name evidence="2" type="ORF">PANT111_130182</name>
</gene>
<proteinExistence type="predicted"/>
<reference evidence="2 3" key="1">
    <citation type="submission" date="2019-10" db="EMBL/GenBank/DDBJ databases">
        <authorList>
            <person name="Karimi E."/>
        </authorList>
    </citation>
    <scope>NUCLEOTIDE SEQUENCE [LARGE SCALE GENOMIC DNA]</scope>
    <source>
        <strain evidence="2">Pantoea sp. 111</strain>
    </source>
</reference>
<evidence type="ECO:0000256" key="1">
    <source>
        <dbReference type="SAM" id="MobiDB-lite"/>
    </source>
</evidence>
<protein>
    <submittedName>
        <fullName evidence="2">Uncharacterized protein</fullName>
    </submittedName>
</protein>
<comment type="caution">
    <text evidence="2">The sequence shown here is derived from an EMBL/GenBank/DDBJ whole genome shotgun (WGS) entry which is preliminary data.</text>
</comment>
<organism evidence="2 3">
    <name type="scientific">Pantoea brenneri</name>
    <dbReference type="NCBI Taxonomy" id="472694"/>
    <lineage>
        <taxon>Bacteria</taxon>
        <taxon>Pseudomonadati</taxon>
        <taxon>Pseudomonadota</taxon>
        <taxon>Gammaproteobacteria</taxon>
        <taxon>Enterobacterales</taxon>
        <taxon>Erwiniaceae</taxon>
        <taxon>Pantoea</taxon>
    </lineage>
</organism>
<dbReference type="Proteomes" id="UP000433737">
    <property type="component" value="Unassembled WGS sequence"/>
</dbReference>